<dbReference type="RefSeq" id="WP_019922702.1">
    <property type="nucleotide sequence ID" value="NZ_CP140152.1"/>
</dbReference>
<name>A0ABZ0Y2W7_9BURK</name>
<sequence>MTPAPAGRQAAADARESLFGTIADLEHAVAAWLTTPAAWDQRTHPSIRQFLVDIREYAAALERGGKVSPNIIVAAADRLAGKVHHPAVDRCVGAVRAALDDYVRALHG</sequence>
<evidence type="ECO:0000313" key="1">
    <source>
        <dbReference type="EMBL" id="WQH05822.1"/>
    </source>
</evidence>
<proteinExistence type="predicted"/>
<evidence type="ECO:0000313" key="2">
    <source>
        <dbReference type="Proteomes" id="UP001326110"/>
    </source>
</evidence>
<dbReference type="GeneID" id="43164368"/>
<dbReference type="EMBL" id="CP140152">
    <property type="protein sequence ID" value="WQH05822.1"/>
    <property type="molecule type" value="Genomic_DNA"/>
</dbReference>
<protein>
    <submittedName>
        <fullName evidence="1">Uncharacterized protein</fullName>
    </submittedName>
</protein>
<keyword evidence="2" id="KW-1185">Reference proteome</keyword>
<accession>A0ABZ0Y2W7</accession>
<reference evidence="1 2" key="1">
    <citation type="submission" date="2023-11" db="EMBL/GenBank/DDBJ databases">
        <title>MicrobeMod: A computational toolkit for identifying prokaryotic methylation and restriction-modification with nanopore sequencing.</title>
        <authorList>
            <person name="Crits-Christoph A."/>
            <person name="Kang S.C."/>
            <person name="Lee H."/>
            <person name="Ostrov N."/>
        </authorList>
    </citation>
    <scope>NUCLEOTIDE SEQUENCE [LARGE SCALE GENOMIC DNA]</scope>
    <source>
        <strain evidence="1 2">ATCC 25935</strain>
    </source>
</reference>
<organism evidence="1 2">
    <name type="scientific">Duganella zoogloeoides</name>
    <dbReference type="NCBI Taxonomy" id="75659"/>
    <lineage>
        <taxon>Bacteria</taxon>
        <taxon>Pseudomonadati</taxon>
        <taxon>Pseudomonadota</taxon>
        <taxon>Betaproteobacteria</taxon>
        <taxon>Burkholderiales</taxon>
        <taxon>Oxalobacteraceae</taxon>
        <taxon>Telluria group</taxon>
        <taxon>Duganella</taxon>
    </lineage>
</organism>
<gene>
    <name evidence="1" type="ORF">SR858_05650</name>
</gene>
<dbReference type="Proteomes" id="UP001326110">
    <property type="component" value="Chromosome"/>
</dbReference>